<reference evidence="3 4" key="1">
    <citation type="submission" date="2016-02" db="EMBL/GenBank/DDBJ databases">
        <title>Genome analysis of coral dinoflagellate symbionts highlights evolutionary adaptations to a symbiotic lifestyle.</title>
        <authorList>
            <person name="Aranda M."/>
            <person name="Li Y."/>
            <person name="Liew Y.J."/>
            <person name="Baumgarten S."/>
            <person name="Simakov O."/>
            <person name="Wilson M."/>
            <person name="Piel J."/>
            <person name="Ashoor H."/>
            <person name="Bougouffa S."/>
            <person name="Bajic V.B."/>
            <person name="Ryu T."/>
            <person name="Ravasi T."/>
            <person name="Bayer T."/>
            <person name="Micklem G."/>
            <person name="Kim H."/>
            <person name="Bhak J."/>
            <person name="Lajeunesse T.C."/>
            <person name="Voolstra C.R."/>
        </authorList>
    </citation>
    <scope>NUCLEOTIDE SEQUENCE [LARGE SCALE GENOMIC DNA]</scope>
    <source>
        <strain evidence="3 4">CCMP2467</strain>
    </source>
</reference>
<dbReference type="Proteomes" id="UP000186817">
    <property type="component" value="Unassembled WGS sequence"/>
</dbReference>
<evidence type="ECO:0000256" key="1">
    <source>
        <dbReference type="SAM" id="Phobius"/>
    </source>
</evidence>
<organism evidence="3 4">
    <name type="scientific">Symbiodinium microadriaticum</name>
    <name type="common">Dinoflagellate</name>
    <name type="synonym">Zooxanthella microadriatica</name>
    <dbReference type="NCBI Taxonomy" id="2951"/>
    <lineage>
        <taxon>Eukaryota</taxon>
        <taxon>Sar</taxon>
        <taxon>Alveolata</taxon>
        <taxon>Dinophyceae</taxon>
        <taxon>Suessiales</taxon>
        <taxon>Symbiodiniaceae</taxon>
        <taxon>Symbiodinium</taxon>
    </lineage>
</organism>
<keyword evidence="4" id="KW-1185">Reference proteome</keyword>
<feature type="transmembrane region" description="Helical" evidence="1">
    <location>
        <begin position="725"/>
        <end position="749"/>
    </location>
</feature>
<sequence>MVSCWVGSFSFELCCSGTWGVGLASCWDNDFNWDSCCVPEIQQRLINDGCNPQDVEDPAKLRDLAAEKGVQGKGNWEQLIMECLDTYDTPENFRFFRRHSGLLGHDIAHVGNPDVCTAAGHSFFWGMLVFRLEQAPGYPPRDVGLEFSLCVPKSCSFSVVETIFVPYTLGRYLGLDWGPETPEVMSRWNVDKANTIPVEDMVNHFVHKIVAKHPKGPGGWYQQEWPYRQKLWQYQPSWWPGPESCAVLAALAGPPLIAGMCLQMASWFGLGAQHDKAAPNGSRSSWLYGLRTFAPQRHIHDLWVARSGAEELPQLHVLRLILQLLVTFQHTILLVDWLGGSGFAGIESFQPITSQVSKVLGRVNHTFACLSVVLSIRSMGGTLRAVRAAGGGLARSVLTATTWTMRRWLRQACHLAFWMFFYIHLAREIPWKPFPNFTLIWYQDRLDVCRDSEPLPSARLPKEVAAYLPMWLLSLLFVYEPVNQLLNLYRPAVTACHNMQIFESLFAVSVVGAGIGFVRHFSGNAGAVCIGILVTAFCLWLEPELLCEGFRNGRRFVGCTPCEMLPGAFLCAWLLEARCLPARGLQWGLAVIGAALLVDWLKLPRTEVLQDAQPTEVANMVYSPEKIVGFFLGSGLHALGMAGGAFQRPSRFAGASVFANPIRALLFTEWEHSKKKVAAPSGWVLAMSRLSLGVNLTNIFALHYLRGRLLLMPIEFHHIHVMGYLLWAWLTAGAVSGIVHCCVMPYVLIGDAALRRFADLGGKAKKT</sequence>
<gene>
    <name evidence="3" type="ORF">AK812_SmicGene35570</name>
</gene>
<protein>
    <submittedName>
        <fullName evidence="3">Uncharacterized protein</fullName>
    </submittedName>
</protein>
<keyword evidence="1" id="KW-1133">Transmembrane helix</keyword>
<dbReference type="AlphaFoldDB" id="A0A1Q9CL42"/>
<keyword evidence="2" id="KW-0732">Signal</keyword>
<keyword evidence="1" id="KW-0812">Transmembrane</keyword>
<accession>A0A1Q9CL42</accession>
<feature type="signal peptide" evidence="2">
    <location>
        <begin position="1"/>
        <end position="20"/>
    </location>
</feature>
<proteinExistence type="predicted"/>
<comment type="caution">
    <text evidence="3">The sequence shown here is derived from an EMBL/GenBank/DDBJ whole genome shotgun (WGS) entry which is preliminary data.</text>
</comment>
<feature type="chain" id="PRO_5011960452" evidence="2">
    <location>
        <begin position="21"/>
        <end position="767"/>
    </location>
</feature>
<evidence type="ECO:0000256" key="2">
    <source>
        <dbReference type="SAM" id="SignalP"/>
    </source>
</evidence>
<dbReference type="OrthoDB" id="410163at2759"/>
<keyword evidence="1" id="KW-0472">Membrane</keyword>
<name>A0A1Q9CL42_SYMMI</name>
<dbReference type="EMBL" id="LSRX01001102">
    <property type="protein sequence ID" value="OLP83644.1"/>
    <property type="molecule type" value="Genomic_DNA"/>
</dbReference>
<evidence type="ECO:0000313" key="4">
    <source>
        <dbReference type="Proteomes" id="UP000186817"/>
    </source>
</evidence>
<evidence type="ECO:0000313" key="3">
    <source>
        <dbReference type="EMBL" id="OLP83644.1"/>
    </source>
</evidence>